<dbReference type="EMBL" id="KQ087191">
    <property type="protein sequence ID" value="KLT43826.1"/>
    <property type="molecule type" value="Genomic_DNA"/>
</dbReference>
<reference evidence="2 3" key="1">
    <citation type="submission" date="2015-03" db="EMBL/GenBank/DDBJ databases">
        <title>Genomics and transcriptomics of the oil-accumulating basidiomycete yeast T. oleaginosus allow insights into substrate utilization and the diverse evolutionary trajectories of mating systems in fungi.</title>
        <authorList>
            <consortium name="DOE Joint Genome Institute"/>
            <person name="Kourist R."/>
            <person name="Kracht O."/>
            <person name="Bracharz F."/>
            <person name="Lipzen A."/>
            <person name="Nolan M."/>
            <person name="Ohm R."/>
            <person name="Grigoriev I."/>
            <person name="Sun S."/>
            <person name="Heitman J."/>
            <person name="Bruck T."/>
            <person name="Nowrousian M."/>
        </authorList>
    </citation>
    <scope>NUCLEOTIDE SEQUENCE [LARGE SCALE GENOMIC DNA]</scope>
    <source>
        <strain evidence="2 3">IBC0246</strain>
    </source>
</reference>
<evidence type="ECO:0000313" key="3">
    <source>
        <dbReference type="Proteomes" id="UP000053611"/>
    </source>
</evidence>
<dbReference type="RefSeq" id="XP_018280317.1">
    <property type="nucleotide sequence ID" value="XM_018422620.1"/>
</dbReference>
<sequence length="913" mass="100551">MAIRAAVARHVLQLTLRREFASASTPRLARDHKPGSALDWATQVLSLPRNDWGGTVVPSPPPSPSTSPSFSASRPKPRGRPAPARQVPERDGWAGEVSRAVANRPPPRSRRGWGPARIAPRDQPRDQLDTGPTRHQRASTREASQSEEQAGRVSHRRPGASTVALVSTEELLARLGNASQKLEGSTTTNVGPESGASIRSHEDRPRSEDGPSHTPDDTGPTLEDVAPTLLGDSSNSGRRDDKTGLFRVPKAKLVTSTGAEVPPWSRRELRPNPEITVKDILACPPRWAPNRILAYLKTTRLPVRVGPMHAHLDRLRQLIDAIVPPNWGTLSAYRQRALLTLWSHWLQLAARIHDLGGLPRMRGWEGREFAAERFDALFLAIVGGRVRPGKGEGWDKWRARFKVGEMTPPELVDEEFRQPSPAEEPPDSSSPPVRHTFGLKTREPECDDTKQKGTVTHYTPPTLYADSPVEKHVEYDAAYTRAMKMRGAALAAMRQKRAREALRAVSVAIAFMSTVEARPTEFQLQLIFTHLTEYIPFKEITKHLLEEEAGPMHDVAARLQNLLQPWVTGAPLVEGGPPVRSTVTRWDSDNHLPARGEGRRMYTQRKQLLLTVGDMIMTRIEGGAEPLTYRRWLEAAEDMLPHWHFMVARYEGLYRAAADGQPLRAPTIKEAHALHLLARYAIARLPRSGMRLPPGAEGTLADPMYCLRLLLGTEGARFFPRQSGALHSVRSRDVDERIVATAIRWARAAAQRSLLAPVLALVRLLTGDTDRALSRPGHGAGPPPIPLRLAIYLAGAASAPEDVPALLPLLEKVDVAGDAALAQAVDTAGWRLRADVRVGHLSAMRSGPHAVVVRVLMLARKADQMGLRPDGEEGEEKEGLEARTRIMFLRWGLPAMGEVGETDGSLLQARTQG</sequence>
<proteinExistence type="predicted"/>
<feature type="region of interest" description="Disordered" evidence="1">
    <location>
        <begin position="51"/>
        <end position="160"/>
    </location>
</feature>
<evidence type="ECO:0000313" key="2">
    <source>
        <dbReference type="EMBL" id="KLT43826.1"/>
    </source>
</evidence>
<feature type="region of interest" description="Disordered" evidence="1">
    <location>
        <begin position="408"/>
        <end position="463"/>
    </location>
</feature>
<keyword evidence="3" id="KW-1185">Reference proteome</keyword>
<dbReference type="Proteomes" id="UP000053611">
    <property type="component" value="Unassembled WGS sequence"/>
</dbReference>
<gene>
    <name evidence="2" type="ORF">CC85DRAFT_284110</name>
</gene>
<accession>A0A0J0XRS1</accession>
<name>A0A0J0XRS1_9TREE</name>
<evidence type="ECO:0000256" key="1">
    <source>
        <dbReference type="SAM" id="MobiDB-lite"/>
    </source>
</evidence>
<dbReference type="GeneID" id="28983223"/>
<feature type="compositionally biased region" description="Polar residues" evidence="1">
    <location>
        <begin position="177"/>
        <end position="191"/>
    </location>
</feature>
<protein>
    <submittedName>
        <fullName evidence="2">Uncharacterized protein</fullName>
    </submittedName>
</protein>
<organism evidence="2 3">
    <name type="scientific">Cutaneotrichosporon oleaginosum</name>
    <dbReference type="NCBI Taxonomy" id="879819"/>
    <lineage>
        <taxon>Eukaryota</taxon>
        <taxon>Fungi</taxon>
        <taxon>Dikarya</taxon>
        <taxon>Basidiomycota</taxon>
        <taxon>Agaricomycotina</taxon>
        <taxon>Tremellomycetes</taxon>
        <taxon>Trichosporonales</taxon>
        <taxon>Trichosporonaceae</taxon>
        <taxon>Cutaneotrichosporon</taxon>
    </lineage>
</organism>
<feature type="compositionally biased region" description="Basic and acidic residues" evidence="1">
    <location>
        <begin position="119"/>
        <end position="128"/>
    </location>
</feature>
<feature type="compositionally biased region" description="Basic and acidic residues" evidence="1">
    <location>
        <begin position="199"/>
        <end position="216"/>
    </location>
</feature>
<feature type="region of interest" description="Disordered" evidence="1">
    <location>
        <begin position="177"/>
        <end position="244"/>
    </location>
</feature>
<dbReference type="AlphaFoldDB" id="A0A0J0XRS1"/>
<feature type="compositionally biased region" description="Basic and acidic residues" evidence="1">
    <location>
        <begin position="440"/>
        <end position="451"/>
    </location>
</feature>